<evidence type="ECO:0000256" key="2">
    <source>
        <dbReference type="ARBA" id="ARBA00010333"/>
    </source>
</evidence>
<protein>
    <submittedName>
        <fullName evidence="7">Transporter substrate-binding domain-containing protein</fullName>
    </submittedName>
</protein>
<dbReference type="SMART" id="SM00062">
    <property type="entry name" value="PBPb"/>
    <property type="match status" value="1"/>
</dbReference>
<dbReference type="Gene3D" id="3.40.190.10">
    <property type="entry name" value="Periplasmic binding protein-like II"/>
    <property type="match status" value="2"/>
</dbReference>
<organism evidence="7">
    <name type="scientific">Methyloraptor flagellatus</name>
    <dbReference type="NCBI Taxonomy" id="3162530"/>
    <lineage>
        <taxon>Bacteria</taxon>
        <taxon>Pseudomonadati</taxon>
        <taxon>Pseudomonadota</taxon>
        <taxon>Alphaproteobacteria</taxon>
        <taxon>Hyphomicrobiales</taxon>
        <taxon>Ancalomicrobiaceae</taxon>
        <taxon>Methyloraptor</taxon>
    </lineage>
</organism>
<gene>
    <name evidence="7" type="ORF">ABS361_11870</name>
</gene>
<comment type="similarity">
    <text evidence="2 4">Belongs to the bacterial solute-binding protein 3 family.</text>
</comment>
<feature type="signal peptide" evidence="5">
    <location>
        <begin position="1"/>
        <end position="21"/>
    </location>
</feature>
<dbReference type="AlphaFoldDB" id="A0AAU7X5F4"/>
<proteinExistence type="inferred from homology"/>
<dbReference type="RefSeq" id="WP_407047920.1">
    <property type="nucleotide sequence ID" value="NZ_CP158568.1"/>
</dbReference>
<dbReference type="KEGG" id="mflg:ABS361_11870"/>
<dbReference type="PANTHER" id="PTHR35936">
    <property type="entry name" value="MEMBRANE-BOUND LYTIC MUREIN TRANSGLYCOSYLASE F"/>
    <property type="match status" value="1"/>
</dbReference>
<feature type="domain" description="Solute-binding protein family 3/N-terminal" evidence="6">
    <location>
        <begin position="32"/>
        <end position="261"/>
    </location>
</feature>
<dbReference type="EMBL" id="CP158568">
    <property type="protein sequence ID" value="XBY42820.1"/>
    <property type="molecule type" value="Genomic_DNA"/>
</dbReference>
<dbReference type="PROSITE" id="PS01039">
    <property type="entry name" value="SBP_BACTERIAL_3"/>
    <property type="match status" value="1"/>
</dbReference>
<evidence type="ECO:0000313" key="7">
    <source>
        <dbReference type="EMBL" id="XBY42820.1"/>
    </source>
</evidence>
<evidence type="ECO:0000256" key="3">
    <source>
        <dbReference type="ARBA" id="ARBA00022729"/>
    </source>
</evidence>
<evidence type="ECO:0000256" key="1">
    <source>
        <dbReference type="ARBA" id="ARBA00004196"/>
    </source>
</evidence>
<evidence type="ECO:0000256" key="4">
    <source>
        <dbReference type="RuleBase" id="RU003744"/>
    </source>
</evidence>
<feature type="chain" id="PRO_5043964091" evidence="5">
    <location>
        <begin position="22"/>
        <end position="263"/>
    </location>
</feature>
<comment type="subcellular location">
    <subcellularLocation>
        <location evidence="1">Cell envelope</location>
    </subcellularLocation>
</comment>
<dbReference type="GO" id="GO:0030313">
    <property type="term" value="C:cell envelope"/>
    <property type="evidence" value="ECO:0007669"/>
    <property type="project" value="UniProtKB-SubCell"/>
</dbReference>
<evidence type="ECO:0000259" key="6">
    <source>
        <dbReference type="SMART" id="SM00062"/>
    </source>
</evidence>
<sequence length="263" mass="28594">MPRLLAALALLVAAVVGVAVAPVPADAREWKKIRFAAAGDYPPFNGLGDDRALQGFDIDVARALCDRMKAECEFVVLDWDALIPALLAKKIDAIAASMAITDERRRTVDFTAKYYDKPVVLLAGKDAATGSDPALWKGRSIGVQANTTYAIYLRDQFAPKGATVKTYPTEAAAAADLAAGRLDGVLGDSVTLYDWLERGATADCCRFVLPEIKDARYFGEGVGIALRKEDKDLKAQLDKAISDIVRDGTHERITRKYFAFSLY</sequence>
<accession>A0AAU7X5F4</accession>
<evidence type="ECO:0000256" key="5">
    <source>
        <dbReference type="SAM" id="SignalP"/>
    </source>
</evidence>
<dbReference type="PANTHER" id="PTHR35936:SF17">
    <property type="entry name" value="ARGININE-BINDING EXTRACELLULAR PROTEIN ARTP"/>
    <property type="match status" value="1"/>
</dbReference>
<dbReference type="SUPFAM" id="SSF53850">
    <property type="entry name" value="Periplasmic binding protein-like II"/>
    <property type="match status" value="1"/>
</dbReference>
<dbReference type="InterPro" id="IPR001638">
    <property type="entry name" value="Solute-binding_3/MltF_N"/>
</dbReference>
<dbReference type="InterPro" id="IPR018313">
    <property type="entry name" value="SBP_3_CS"/>
</dbReference>
<dbReference type="Pfam" id="PF00497">
    <property type="entry name" value="SBP_bac_3"/>
    <property type="match status" value="1"/>
</dbReference>
<reference evidence="7" key="1">
    <citation type="submission" date="2024-06" db="EMBL/GenBank/DDBJ databases">
        <title>Methylostella associata gen. nov., sp. nov., a novel Ancalomicrobiaceae-affiliated facultatively methylotrophic bacteria that feed on methanotrophs of the genus Methylococcus.</title>
        <authorList>
            <person name="Saltykova V."/>
            <person name="Danilova O.V."/>
            <person name="Oshkin I.Y."/>
            <person name="Belova S.E."/>
            <person name="Pimenov N.V."/>
            <person name="Dedysh S.N."/>
        </authorList>
    </citation>
    <scope>NUCLEOTIDE SEQUENCE</scope>
    <source>
        <strain evidence="7">S20</strain>
    </source>
</reference>
<keyword evidence="3 5" id="KW-0732">Signal</keyword>
<name>A0AAU7X5F4_9HYPH</name>